<dbReference type="PANTHER" id="PTHR46888:SF1">
    <property type="entry name" value="RIBONUCLEASE H"/>
    <property type="match status" value="1"/>
</dbReference>
<protein>
    <submittedName>
        <fullName evidence="2">Uncharacterized protein</fullName>
    </submittedName>
</protein>
<evidence type="ECO:0000313" key="3">
    <source>
        <dbReference type="Proteomes" id="UP001286313"/>
    </source>
</evidence>
<proteinExistence type="predicted"/>
<dbReference type="Proteomes" id="UP001286313">
    <property type="component" value="Unassembled WGS sequence"/>
</dbReference>
<dbReference type="PANTHER" id="PTHR46888">
    <property type="entry name" value="ZINC KNUCKLE DOMAINCONTAINING PROTEIN-RELATED"/>
    <property type="match status" value="1"/>
</dbReference>
<evidence type="ECO:0000256" key="1">
    <source>
        <dbReference type="SAM" id="Coils"/>
    </source>
</evidence>
<evidence type="ECO:0000313" key="2">
    <source>
        <dbReference type="EMBL" id="KAK3865316.1"/>
    </source>
</evidence>
<feature type="coiled-coil region" evidence="1">
    <location>
        <begin position="30"/>
        <end position="59"/>
    </location>
</feature>
<sequence length="174" mass="20073">MELGTSMGLEGDRLRTFMEEQQSVARAERAEQRELVALQLELENRKLELENKKREDEIQTGSDRKTNFKVPKLSSFKDTDDMDAYLLRFERYVTTQGLEKSHWAVTLSALLTGKALETYCRLDEDDWIDYKKVKAALLKRFQLTAEGYRKKLRAAKPGVGETAAQFATRIYGII</sequence>
<dbReference type="EMBL" id="JAWQEG010003618">
    <property type="protein sequence ID" value="KAK3865316.1"/>
    <property type="molecule type" value="Genomic_DNA"/>
</dbReference>
<gene>
    <name evidence="2" type="ORF">Pcinc_029067</name>
</gene>
<organism evidence="2 3">
    <name type="scientific">Petrolisthes cinctipes</name>
    <name type="common">Flat porcelain crab</name>
    <dbReference type="NCBI Taxonomy" id="88211"/>
    <lineage>
        <taxon>Eukaryota</taxon>
        <taxon>Metazoa</taxon>
        <taxon>Ecdysozoa</taxon>
        <taxon>Arthropoda</taxon>
        <taxon>Crustacea</taxon>
        <taxon>Multicrustacea</taxon>
        <taxon>Malacostraca</taxon>
        <taxon>Eumalacostraca</taxon>
        <taxon>Eucarida</taxon>
        <taxon>Decapoda</taxon>
        <taxon>Pleocyemata</taxon>
        <taxon>Anomura</taxon>
        <taxon>Galatheoidea</taxon>
        <taxon>Porcellanidae</taxon>
        <taxon>Petrolisthes</taxon>
    </lineage>
</organism>
<keyword evidence="1" id="KW-0175">Coiled coil</keyword>
<keyword evidence="3" id="KW-1185">Reference proteome</keyword>
<comment type="caution">
    <text evidence="2">The sequence shown here is derived from an EMBL/GenBank/DDBJ whole genome shotgun (WGS) entry which is preliminary data.</text>
</comment>
<accession>A0AAE1F1R6</accession>
<dbReference type="AlphaFoldDB" id="A0AAE1F1R6"/>
<name>A0AAE1F1R6_PETCI</name>
<reference evidence="2" key="1">
    <citation type="submission" date="2023-10" db="EMBL/GenBank/DDBJ databases">
        <title>Genome assemblies of two species of porcelain crab, Petrolisthes cinctipes and Petrolisthes manimaculis (Anomura: Porcellanidae).</title>
        <authorList>
            <person name="Angst P."/>
        </authorList>
    </citation>
    <scope>NUCLEOTIDE SEQUENCE</scope>
    <source>
        <strain evidence="2">PB745_01</strain>
        <tissue evidence="2">Gill</tissue>
    </source>
</reference>